<evidence type="ECO:0000256" key="7">
    <source>
        <dbReference type="ARBA" id="ARBA00023128"/>
    </source>
</evidence>
<gene>
    <name evidence="10" type="ORF">ANDGO_08256</name>
</gene>
<dbReference type="InterPro" id="IPR005336">
    <property type="entry name" value="MPC"/>
</dbReference>
<dbReference type="AlphaFoldDB" id="A0A8K0F484"/>
<protein>
    <recommendedName>
        <fullName evidence="9">Mitochondrial pyruvate carrier</fullName>
    </recommendedName>
</protein>
<keyword evidence="8 9" id="KW-0472">Membrane</keyword>
<evidence type="ECO:0000313" key="11">
    <source>
        <dbReference type="Proteomes" id="UP000799049"/>
    </source>
</evidence>
<evidence type="ECO:0000313" key="10">
    <source>
        <dbReference type="EMBL" id="KAF0852629.1"/>
    </source>
</evidence>
<keyword evidence="3 9" id="KW-0813">Transport</keyword>
<comment type="caution">
    <text evidence="10">The sequence shown here is derived from an EMBL/GenBank/DDBJ whole genome shotgun (WGS) entry which is preliminary data.</text>
</comment>
<name>A0A8K0F484_ANDGO</name>
<keyword evidence="11" id="KW-1185">Reference proteome</keyword>
<dbReference type="OrthoDB" id="869189at2759"/>
<comment type="similarity">
    <text evidence="2 9">Belongs to the mitochondrial pyruvate carrier (MPC) (TC 2.A.105) family.</text>
</comment>
<sequence>MSFSQKLRNLWNHPAGPKTVFFWAPTMKWGLVVAGLSDLKRSPERISLGQSGALAATGTIWSRYATQIIPYNYNLLFVNVFVAATGFYQIYRRVSYDLEQSEKAKLEQSKTS</sequence>
<keyword evidence="7 9" id="KW-0496">Mitochondrion</keyword>
<dbReference type="Proteomes" id="UP000799049">
    <property type="component" value="Unassembled WGS sequence"/>
</dbReference>
<dbReference type="GO" id="GO:0005743">
    <property type="term" value="C:mitochondrial inner membrane"/>
    <property type="evidence" value="ECO:0007669"/>
    <property type="project" value="UniProtKB-SubCell"/>
</dbReference>
<reference evidence="10" key="1">
    <citation type="submission" date="2019-09" db="EMBL/GenBank/DDBJ databases">
        <title>The Mitochondrial Proteome of the Jakobid, Andalucia godoyi, a Protist With the Most Gene-Rich and Bacteria-Like Mitochondrial Genome.</title>
        <authorList>
            <person name="Gray M.W."/>
            <person name="Burger G."/>
            <person name="Derelle R."/>
            <person name="Klimes V."/>
            <person name="Leger M."/>
            <person name="Sarrasin M."/>
            <person name="Vlcek C."/>
            <person name="Roger A.J."/>
            <person name="Elias M."/>
            <person name="Lang B.F."/>
        </authorList>
    </citation>
    <scope>NUCLEOTIDE SEQUENCE</scope>
    <source>
        <strain evidence="10">And28</strain>
    </source>
</reference>
<evidence type="ECO:0000256" key="2">
    <source>
        <dbReference type="ARBA" id="ARBA00006416"/>
    </source>
</evidence>
<dbReference type="Pfam" id="PF03650">
    <property type="entry name" value="MPC"/>
    <property type="match status" value="1"/>
</dbReference>
<evidence type="ECO:0000256" key="3">
    <source>
        <dbReference type="ARBA" id="ARBA00022448"/>
    </source>
</evidence>
<keyword evidence="4 9" id="KW-0812">Transmembrane</keyword>
<accession>A0A8K0F484</accession>
<proteinExistence type="inferred from homology"/>
<organism evidence="10 11">
    <name type="scientific">Andalucia godoyi</name>
    <name type="common">Flagellate</name>
    <dbReference type="NCBI Taxonomy" id="505711"/>
    <lineage>
        <taxon>Eukaryota</taxon>
        <taxon>Discoba</taxon>
        <taxon>Jakobida</taxon>
        <taxon>Andalucina</taxon>
        <taxon>Andaluciidae</taxon>
        <taxon>Andalucia</taxon>
    </lineage>
</organism>
<evidence type="ECO:0000256" key="6">
    <source>
        <dbReference type="ARBA" id="ARBA00022989"/>
    </source>
</evidence>
<feature type="transmembrane region" description="Helical" evidence="9">
    <location>
        <begin position="71"/>
        <end position="91"/>
    </location>
</feature>
<evidence type="ECO:0000256" key="4">
    <source>
        <dbReference type="ARBA" id="ARBA00022692"/>
    </source>
</evidence>
<dbReference type="EMBL" id="VRVR01000024">
    <property type="protein sequence ID" value="KAF0852629.1"/>
    <property type="molecule type" value="Genomic_DNA"/>
</dbReference>
<keyword evidence="5 9" id="KW-0999">Mitochondrion inner membrane</keyword>
<evidence type="ECO:0000256" key="1">
    <source>
        <dbReference type="ARBA" id="ARBA00004448"/>
    </source>
</evidence>
<comment type="function">
    <text evidence="9">Mediates the uptake of pyruvate into mitochondria.</text>
</comment>
<comment type="subcellular location">
    <subcellularLocation>
        <location evidence="1 9">Mitochondrion inner membrane</location>
        <topology evidence="1 9">Multi-pass membrane protein</topology>
    </subcellularLocation>
</comment>
<dbReference type="PANTHER" id="PTHR14154">
    <property type="entry name" value="UPF0041 BRAIN PROTEIN 44-RELATED"/>
    <property type="match status" value="1"/>
</dbReference>
<comment type="caution">
    <text evidence="9">Lacks conserved residue(s) required for the propagation of feature annotation.</text>
</comment>
<dbReference type="GO" id="GO:0006850">
    <property type="term" value="P:pyruvate import into mitochondria"/>
    <property type="evidence" value="ECO:0007669"/>
    <property type="project" value="InterPro"/>
</dbReference>
<keyword evidence="6 9" id="KW-1133">Transmembrane helix</keyword>
<evidence type="ECO:0000256" key="9">
    <source>
        <dbReference type="RuleBase" id="RU363100"/>
    </source>
</evidence>
<evidence type="ECO:0000256" key="5">
    <source>
        <dbReference type="ARBA" id="ARBA00022792"/>
    </source>
</evidence>
<evidence type="ECO:0000256" key="8">
    <source>
        <dbReference type="ARBA" id="ARBA00023136"/>
    </source>
</evidence>